<proteinExistence type="inferred from homology"/>
<dbReference type="GO" id="GO:0008170">
    <property type="term" value="F:N-methyltransferase activity"/>
    <property type="evidence" value="ECO:0007669"/>
    <property type="project" value="InterPro"/>
</dbReference>
<dbReference type="AlphaFoldDB" id="A0A812EYY8"/>
<accession>A0A812EYY8</accession>
<evidence type="ECO:0000256" key="2">
    <source>
        <dbReference type="ARBA" id="ARBA00022603"/>
    </source>
</evidence>
<comment type="caution">
    <text evidence="10">The sequence shown here is derived from an EMBL/GenBank/DDBJ whole genome shotgun (WGS) entry which is preliminary data.</text>
</comment>
<evidence type="ECO:0000313" key="10">
    <source>
        <dbReference type="EMBL" id="CAE6485989.1"/>
    </source>
</evidence>
<protein>
    <recommendedName>
        <fullName evidence="8">Type II methyltransferase</fullName>
        <ecNumber evidence="8">2.1.1.113</ecNumber>
    </recommendedName>
    <alternativeName>
        <fullName evidence="8">N-4 cytosine-specific methyltransferase</fullName>
    </alternativeName>
</protein>
<keyword evidence="3 10" id="KW-0808">Transferase</keyword>
<gene>
    <name evidence="10" type="ORF">NUZ5A_20080</name>
</gene>
<dbReference type="InterPro" id="IPR002941">
    <property type="entry name" value="DNA_methylase_N4/N6"/>
</dbReference>
<evidence type="ECO:0000256" key="5">
    <source>
        <dbReference type="ARBA" id="ARBA00022747"/>
    </source>
</evidence>
<name>A0A812EYY8_9ARCH</name>
<evidence type="ECO:0000256" key="3">
    <source>
        <dbReference type="ARBA" id="ARBA00022679"/>
    </source>
</evidence>
<dbReference type="Gene3D" id="3.40.50.150">
    <property type="entry name" value="Vaccinia Virus protein VP39"/>
    <property type="match status" value="1"/>
</dbReference>
<dbReference type="Pfam" id="PF01555">
    <property type="entry name" value="N6_N4_Mtase"/>
    <property type="match status" value="1"/>
</dbReference>
<evidence type="ECO:0000259" key="9">
    <source>
        <dbReference type="Pfam" id="PF01555"/>
    </source>
</evidence>
<dbReference type="InterPro" id="IPR017985">
    <property type="entry name" value="MeTrfase_CN4_CS"/>
</dbReference>
<dbReference type="GO" id="GO:0003677">
    <property type="term" value="F:DNA binding"/>
    <property type="evidence" value="ECO:0007669"/>
    <property type="project" value="UniProtKB-KW"/>
</dbReference>
<dbReference type="GO" id="GO:0009307">
    <property type="term" value="P:DNA restriction-modification system"/>
    <property type="evidence" value="ECO:0007669"/>
    <property type="project" value="UniProtKB-KW"/>
</dbReference>
<sequence length="446" mass="51437">MLVQKYRENEIILADARELAKYVKPNSVALTVTSPPYRNAIDYTQHVTNLKNSGNVWMRGTGEETTEAYLDTMQQIFEQVFKVTKEGGFCCIVIGDEVVNGKLIPLPSLLLSRLVNYENEDDPEKWRFRDMIIWHKVTSGRNGAGNRFGLFIQFPYPSYFRANIMHEYILVLQKGKARDDIVKTDEEKIPLNRIVKRELANSIWNIPPVPPRSVKHPVPFPEQIPWRLITLLTQKGDTILDPMNGSGQTTKVAYNMGRKYLGFDIKKEYVDEAKKRLKQVPKLSDYLIPVFYKESWSKNVQGGFFETTEVDLSPNIPKSYKFLFRTESDKSIKGQKGVYAYYKNQQSNYLCFVIGATGKHSRLNLGNVQDKGSMLHDVIIKLPKKQFIKAELNKVLETRIVENRQPVKACIDVLLHLNYVRLGDKEGQKQYYELTSKGKSLQQRLK</sequence>
<dbReference type="EC" id="2.1.1.113" evidence="8"/>
<dbReference type="InterPro" id="IPR001091">
    <property type="entry name" value="RM_Methyltransferase"/>
</dbReference>
<dbReference type="GO" id="GO:0015667">
    <property type="term" value="F:site-specific DNA-methyltransferase (cytosine-N4-specific) activity"/>
    <property type="evidence" value="ECO:0007669"/>
    <property type="project" value="UniProtKB-EC"/>
</dbReference>
<dbReference type="InterPro" id="IPR029063">
    <property type="entry name" value="SAM-dependent_MTases_sf"/>
</dbReference>
<comment type="similarity">
    <text evidence="1">Belongs to the N(4)/N(6)-methyltransferase family. N(4) subfamily.</text>
</comment>
<comment type="catalytic activity">
    <reaction evidence="7 8">
        <text>a 2'-deoxycytidine in DNA + S-adenosyl-L-methionine = an N(4)-methyl-2'-deoxycytidine in DNA + S-adenosyl-L-homocysteine + H(+)</text>
        <dbReference type="Rhea" id="RHEA:16857"/>
        <dbReference type="Rhea" id="RHEA-COMP:11369"/>
        <dbReference type="Rhea" id="RHEA-COMP:13674"/>
        <dbReference type="ChEBI" id="CHEBI:15378"/>
        <dbReference type="ChEBI" id="CHEBI:57856"/>
        <dbReference type="ChEBI" id="CHEBI:59789"/>
        <dbReference type="ChEBI" id="CHEBI:85452"/>
        <dbReference type="ChEBI" id="CHEBI:137933"/>
        <dbReference type="EC" id="2.1.1.113"/>
    </reaction>
</comment>
<feature type="domain" description="DNA methylase N-4/N-6" evidence="9">
    <location>
        <begin position="28"/>
        <end position="275"/>
    </location>
</feature>
<organism evidence="10 11">
    <name type="scientific">Candidatus Nitrosotenuis uzonensis</name>
    <dbReference type="NCBI Taxonomy" id="1407055"/>
    <lineage>
        <taxon>Archaea</taxon>
        <taxon>Nitrososphaerota</taxon>
        <taxon>Candidatus Nitrosotenuis</taxon>
    </lineage>
</organism>
<dbReference type="RefSeq" id="WP_205097667.1">
    <property type="nucleotide sequence ID" value="NZ_CAJNAQ010000002.1"/>
</dbReference>
<dbReference type="PRINTS" id="PR00508">
    <property type="entry name" value="S21N4MTFRASE"/>
</dbReference>
<keyword evidence="5 8" id="KW-0680">Restriction system</keyword>
<dbReference type="GO" id="GO:0032259">
    <property type="term" value="P:methylation"/>
    <property type="evidence" value="ECO:0007669"/>
    <property type="project" value="UniProtKB-KW"/>
</dbReference>
<keyword evidence="4 8" id="KW-0949">S-adenosyl-L-methionine</keyword>
<evidence type="ECO:0000256" key="1">
    <source>
        <dbReference type="ARBA" id="ARBA00010203"/>
    </source>
</evidence>
<dbReference type="Proteomes" id="UP000655759">
    <property type="component" value="Unassembled WGS sequence"/>
</dbReference>
<evidence type="ECO:0000256" key="6">
    <source>
        <dbReference type="ARBA" id="ARBA00023125"/>
    </source>
</evidence>
<dbReference type="PROSITE" id="PS00093">
    <property type="entry name" value="N4_MTASE"/>
    <property type="match status" value="1"/>
</dbReference>
<dbReference type="EMBL" id="CAJNAQ010000002">
    <property type="protein sequence ID" value="CAE6485989.1"/>
    <property type="molecule type" value="Genomic_DNA"/>
</dbReference>
<evidence type="ECO:0000256" key="8">
    <source>
        <dbReference type="RuleBase" id="RU362026"/>
    </source>
</evidence>
<evidence type="ECO:0000313" key="11">
    <source>
        <dbReference type="Proteomes" id="UP000655759"/>
    </source>
</evidence>
<reference evidence="10" key="1">
    <citation type="submission" date="2021-02" db="EMBL/GenBank/DDBJ databases">
        <authorList>
            <person name="Han P."/>
        </authorList>
    </citation>
    <scope>NUCLEOTIDE SEQUENCE</scope>
    <source>
        <strain evidence="10">Candidatus Nitrosotenuis uzonensis 5A</strain>
    </source>
</reference>
<keyword evidence="6" id="KW-0238">DNA-binding</keyword>
<keyword evidence="2 8" id="KW-0489">Methyltransferase</keyword>
<evidence type="ECO:0000256" key="7">
    <source>
        <dbReference type="ARBA" id="ARBA00049120"/>
    </source>
</evidence>
<dbReference type="SUPFAM" id="SSF53335">
    <property type="entry name" value="S-adenosyl-L-methionine-dependent methyltransferases"/>
    <property type="match status" value="1"/>
</dbReference>
<evidence type="ECO:0000256" key="4">
    <source>
        <dbReference type="ARBA" id="ARBA00022691"/>
    </source>
</evidence>